<dbReference type="GO" id="GO:0006261">
    <property type="term" value="P:DNA-templated DNA replication"/>
    <property type="evidence" value="ECO:0007669"/>
    <property type="project" value="TreeGrafter"/>
</dbReference>
<keyword evidence="4" id="KW-1185">Reference proteome</keyword>
<dbReference type="Proteomes" id="UP001295794">
    <property type="component" value="Unassembled WGS sequence"/>
</dbReference>
<dbReference type="InterPro" id="IPR019140">
    <property type="entry name" value="MCM_complex-bd"/>
</dbReference>
<proteinExistence type="predicted"/>
<evidence type="ECO:0000256" key="1">
    <source>
        <dbReference type="ARBA" id="ARBA00004123"/>
    </source>
</evidence>
<dbReference type="GO" id="GO:0005634">
    <property type="term" value="C:nucleus"/>
    <property type="evidence" value="ECO:0007669"/>
    <property type="project" value="UniProtKB-SubCell"/>
</dbReference>
<dbReference type="GO" id="GO:0003682">
    <property type="term" value="F:chromatin binding"/>
    <property type="evidence" value="ECO:0007669"/>
    <property type="project" value="TreeGrafter"/>
</dbReference>
<evidence type="ECO:0000313" key="3">
    <source>
        <dbReference type="EMBL" id="CAK5279504.1"/>
    </source>
</evidence>
<dbReference type="Pfam" id="PF09739">
    <property type="entry name" value="MCM_bind"/>
    <property type="match status" value="1"/>
</dbReference>
<evidence type="ECO:0000313" key="4">
    <source>
        <dbReference type="Proteomes" id="UP001295794"/>
    </source>
</evidence>
<gene>
    <name evidence="3" type="ORF">MYCIT1_LOCUS29554</name>
</gene>
<keyword evidence="2" id="KW-0539">Nucleus</keyword>
<protein>
    <submittedName>
        <fullName evidence="3">Uncharacterized protein</fullName>
    </submittedName>
</protein>
<dbReference type="EMBL" id="CAVNYO010000436">
    <property type="protein sequence ID" value="CAK5279504.1"/>
    <property type="molecule type" value="Genomic_DNA"/>
</dbReference>
<reference evidence="3" key="1">
    <citation type="submission" date="2023-11" db="EMBL/GenBank/DDBJ databases">
        <authorList>
            <person name="De Vega J J."/>
            <person name="De Vega J J."/>
        </authorList>
    </citation>
    <scope>NUCLEOTIDE SEQUENCE</scope>
</reference>
<organism evidence="3 4">
    <name type="scientific">Mycena citricolor</name>
    <dbReference type="NCBI Taxonomy" id="2018698"/>
    <lineage>
        <taxon>Eukaryota</taxon>
        <taxon>Fungi</taxon>
        <taxon>Dikarya</taxon>
        <taxon>Basidiomycota</taxon>
        <taxon>Agaricomycotina</taxon>
        <taxon>Agaricomycetes</taxon>
        <taxon>Agaricomycetidae</taxon>
        <taxon>Agaricales</taxon>
        <taxon>Marasmiineae</taxon>
        <taxon>Mycenaceae</taxon>
        <taxon>Mycena</taxon>
    </lineage>
</organism>
<accession>A0AAD2K501</accession>
<comment type="caution">
    <text evidence="3">The sequence shown here is derived from an EMBL/GenBank/DDBJ whole genome shotgun (WGS) entry which is preliminary data.</text>
</comment>
<evidence type="ECO:0000256" key="2">
    <source>
        <dbReference type="ARBA" id="ARBA00023242"/>
    </source>
</evidence>
<name>A0AAD2K501_9AGAR</name>
<dbReference type="AlphaFoldDB" id="A0AAD2K501"/>
<sequence>MVSSVLVDALSDPTKTLVDLFDPTDSNGFPAKVTSHFANIFASKDAFSEIPSIYSVDPTQQDRPLVFFRAMVQDNSFSPEMYLAKRNNGECGGWGLGDDASGDVDYTNLRENTVVWAVNVPGESPWVASECDELATDSSSAHSVISATHPHKFPIQGAPHLGVQAKIYDSACAQQLKSTDIVTLVGLMTMEPCPCGRNRIFGRAAVVPTLHVLFIRPLAPTLIPRSYPFLSISNSQPLRQELIEWIGNEGLGGDLDAAEWVLLCIIARVQSRTPPLLPPSLVLSQFPAPNGSTGRPRLARILSNLVPLFLELDLSLDMLNTTAFYPESKNEDLHSGRLQVARGTTYLITESDVSEGAVLDRGLRNIRAVQDAMSTQTLDYVFPFSSFSFNTDLIFIVVSEGKKSAFFETHINVPLRPPSKASLYGDVTVMPSERSWPTSEAGSAERGLGM</sequence>
<comment type="subcellular location">
    <subcellularLocation>
        <location evidence="1">Nucleus</location>
    </subcellularLocation>
</comment>
<dbReference type="PANTHER" id="PTHR13489">
    <property type="entry name" value="MINI-CHROMOSOME MAINTENANCE COMPLEX-BINDING PROTEIN"/>
    <property type="match status" value="1"/>
</dbReference>
<dbReference type="PANTHER" id="PTHR13489:SF0">
    <property type="entry name" value="MINI-CHROMOSOME MAINTENANCE COMPLEX-BINDING PROTEIN"/>
    <property type="match status" value="1"/>
</dbReference>